<evidence type="ECO:0000313" key="2">
    <source>
        <dbReference type="Proteomes" id="UP000813420"/>
    </source>
</evidence>
<comment type="caution">
    <text evidence="1">The sequence shown here is derived from an EMBL/GenBank/DDBJ whole genome shotgun (WGS) entry which is preliminary data.</text>
</comment>
<dbReference type="EMBL" id="DYXE01000088">
    <property type="protein sequence ID" value="HJH50785.1"/>
    <property type="molecule type" value="Genomic_DNA"/>
</dbReference>
<proteinExistence type="predicted"/>
<dbReference type="AlphaFoldDB" id="A0A9D2VZT7"/>
<dbReference type="Proteomes" id="UP000813420">
    <property type="component" value="Unassembled WGS sequence"/>
</dbReference>
<reference evidence="1" key="2">
    <citation type="submission" date="2021-09" db="EMBL/GenBank/DDBJ databases">
        <authorList>
            <person name="Gilroy R."/>
        </authorList>
    </citation>
    <scope>NUCLEOTIDE SEQUENCE</scope>
    <source>
        <strain evidence="1">USAMLcec4-12693</strain>
    </source>
</reference>
<organism evidence="1 2">
    <name type="scientific">Merdimonas faecis</name>
    <dbReference type="NCBI Taxonomy" id="1653435"/>
    <lineage>
        <taxon>Bacteria</taxon>
        <taxon>Bacillati</taxon>
        <taxon>Bacillota</taxon>
        <taxon>Clostridia</taxon>
        <taxon>Lachnospirales</taxon>
        <taxon>Lachnospiraceae</taxon>
        <taxon>Merdimonas</taxon>
    </lineage>
</organism>
<dbReference type="RefSeq" id="WP_277272473.1">
    <property type="nucleotide sequence ID" value="NZ_DYXE01000088.1"/>
</dbReference>
<name>A0A9D2VZT7_9FIRM</name>
<gene>
    <name evidence="1" type="ORF">K8V39_11035</name>
</gene>
<sequence length="118" mass="14549">MEQKLPYYMVYPMPFVDGDERQARRDLEYMKSLYPETAKRLAPYVEEECDRLMYEGSMIYDEYPDPLQLRLACRRVFERASEGEEKPGAWMRDLIQVMTYQEILRRRSEHRSRRRKFY</sequence>
<reference evidence="1" key="1">
    <citation type="journal article" date="2021" name="PeerJ">
        <title>Extensive microbial diversity within the chicken gut microbiome revealed by metagenomics and culture.</title>
        <authorList>
            <person name="Gilroy R."/>
            <person name="Ravi A."/>
            <person name="Getino M."/>
            <person name="Pursley I."/>
            <person name="Horton D.L."/>
            <person name="Alikhan N.F."/>
            <person name="Baker D."/>
            <person name="Gharbi K."/>
            <person name="Hall N."/>
            <person name="Watson M."/>
            <person name="Adriaenssens E.M."/>
            <person name="Foster-Nyarko E."/>
            <person name="Jarju S."/>
            <person name="Secka A."/>
            <person name="Antonio M."/>
            <person name="Oren A."/>
            <person name="Chaudhuri R.R."/>
            <person name="La Ragione R."/>
            <person name="Hildebrand F."/>
            <person name="Pallen M.J."/>
        </authorList>
    </citation>
    <scope>NUCLEOTIDE SEQUENCE</scope>
    <source>
        <strain evidence="1">USAMLcec4-12693</strain>
    </source>
</reference>
<protein>
    <submittedName>
        <fullName evidence="1">Uncharacterized protein</fullName>
    </submittedName>
</protein>
<evidence type="ECO:0000313" key="1">
    <source>
        <dbReference type="EMBL" id="HJH50785.1"/>
    </source>
</evidence>
<accession>A0A9D2VZT7</accession>